<evidence type="ECO:0000313" key="2">
    <source>
        <dbReference type="EMBL" id="KAF3549572.1"/>
    </source>
</evidence>
<feature type="region of interest" description="Disordered" evidence="1">
    <location>
        <begin position="193"/>
        <end position="220"/>
    </location>
</feature>
<dbReference type="Proteomes" id="UP000266723">
    <property type="component" value="Unassembled WGS sequence"/>
</dbReference>
<organism evidence="2 3">
    <name type="scientific">Brassica cretica</name>
    <name type="common">Mustard</name>
    <dbReference type="NCBI Taxonomy" id="69181"/>
    <lineage>
        <taxon>Eukaryota</taxon>
        <taxon>Viridiplantae</taxon>
        <taxon>Streptophyta</taxon>
        <taxon>Embryophyta</taxon>
        <taxon>Tracheophyta</taxon>
        <taxon>Spermatophyta</taxon>
        <taxon>Magnoliopsida</taxon>
        <taxon>eudicotyledons</taxon>
        <taxon>Gunneridae</taxon>
        <taxon>Pentapetalae</taxon>
        <taxon>rosids</taxon>
        <taxon>malvids</taxon>
        <taxon>Brassicales</taxon>
        <taxon>Brassicaceae</taxon>
        <taxon>Brassiceae</taxon>
        <taxon>Brassica</taxon>
    </lineage>
</organism>
<gene>
    <name evidence="2" type="ORF">DY000_02005145</name>
</gene>
<accession>A0ABQ7CEQ0</accession>
<proteinExistence type="predicted"/>
<dbReference type="EMBL" id="QGKV02000832">
    <property type="protein sequence ID" value="KAF3549572.1"/>
    <property type="molecule type" value="Genomic_DNA"/>
</dbReference>
<evidence type="ECO:0000256" key="1">
    <source>
        <dbReference type="SAM" id="MobiDB-lite"/>
    </source>
</evidence>
<protein>
    <submittedName>
        <fullName evidence="2">Uncharacterized protein</fullName>
    </submittedName>
</protein>
<comment type="caution">
    <text evidence="2">The sequence shown here is derived from an EMBL/GenBank/DDBJ whole genome shotgun (WGS) entry which is preliminary data.</text>
</comment>
<feature type="compositionally biased region" description="Basic and acidic residues" evidence="1">
    <location>
        <begin position="203"/>
        <end position="213"/>
    </location>
</feature>
<keyword evidence="3" id="KW-1185">Reference proteome</keyword>
<sequence>MLQDSRRKITHKIDNPKVMQKQSYIQCFRYNRLTNYTQNQRGKADDKGDPTDGDEDGVEVVEFARQGRPIKQLNEPTEDKITEWNTGGLLTRIEGFRGFIPKQEMVKKVNSFTELKENLKARFLFPLNCSKAFWLHCSVFAWASLCFRKLTTRLNDISRNVATGEAVPSRRTSWMEPVAKILPYGAQVKLGDGSRTVEEEDENHSGKEDDKGCFHSTTDDDEDGVEVVEFARQGRPIKQLNEPIEDKITEWNTGGLLTRIEGFRVKLFGFTVLCLLRLLLCVSGEAVPSRRTSWMEPVAKILPYGSRTVEDV</sequence>
<name>A0ABQ7CEQ0_BRACR</name>
<reference evidence="2 3" key="1">
    <citation type="journal article" date="2020" name="BMC Genomics">
        <title>Intraspecific diversification of the crop wild relative Brassica cretica Lam. using demographic model selection.</title>
        <authorList>
            <person name="Kioukis A."/>
            <person name="Michalopoulou V.A."/>
            <person name="Briers L."/>
            <person name="Pirintsos S."/>
            <person name="Studholme D.J."/>
            <person name="Pavlidis P."/>
            <person name="Sarris P.F."/>
        </authorList>
    </citation>
    <scope>NUCLEOTIDE SEQUENCE [LARGE SCALE GENOMIC DNA]</scope>
    <source>
        <strain evidence="3">cv. PFS-1207/04</strain>
    </source>
</reference>
<evidence type="ECO:0000313" key="3">
    <source>
        <dbReference type="Proteomes" id="UP000266723"/>
    </source>
</evidence>